<comment type="caution">
    <text evidence="2">The sequence shown here is derived from an EMBL/GenBank/DDBJ whole genome shotgun (WGS) entry which is preliminary data.</text>
</comment>
<feature type="region of interest" description="Disordered" evidence="1">
    <location>
        <begin position="1"/>
        <end position="27"/>
    </location>
</feature>
<protein>
    <submittedName>
        <fullName evidence="2">Uncharacterized protein</fullName>
    </submittedName>
</protein>
<dbReference type="RefSeq" id="WP_302910005.1">
    <property type="nucleotide sequence ID" value="NZ_JAUMIS010000002.1"/>
</dbReference>
<sequence length="64" mass="7075">MASRKKVPADRETDRKFSVSANRSSAKHRVRYVETGGAGVDLEECTFCEVKPVTRSESPSADED</sequence>
<gene>
    <name evidence="2" type="ORF">QVZ43_11195</name>
</gene>
<proteinExistence type="predicted"/>
<organism evidence="2 3">
    <name type="scientific">Marinobacter suaedae</name>
    <dbReference type="NCBI Taxonomy" id="3057675"/>
    <lineage>
        <taxon>Bacteria</taxon>
        <taxon>Pseudomonadati</taxon>
        <taxon>Pseudomonadota</taxon>
        <taxon>Gammaproteobacteria</taxon>
        <taxon>Pseudomonadales</taxon>
        <taxon>Marinobacteraceae</taxon>
        <taxon>Marinobacter</taxon>
    </lineage>
</organism>
<evidence type="ECO:0000313" key="3">
    <source>
        <dbReference type="Proteomes" id="UP001168640"/>
    </source>
</evidence>
<evidence type="ECO:0000256" key="1">
    <source>
        <dbReference type="SAM" id="MobiDB-lite"/>
    </source>
</evidence>
<name>A0ABT8W232_9GAMM</name>
<feature type="compositionally biased region" description="Basic and acidic residues" evidence="1">
    <location>
        <begin position="7"/>
        <end position="17"/>
    </location>
</feature>
<evidence type="ECO:0000313" key="2">
    <source>
        <dbReference type="EMBL" id="MDO3722289.1"/>
    </source>
</evidence>
<reference evidence="2" key="1">
    <citation type="submission" date="2023-07" db="EMBL/GenBank/DDBJ databases">
        <title>Marinobacter sp. chi1 genome sequencing and assembly.</title>
        <authorList>
            <person name="Park S."/>
        </authorList>
    </citation>
    <scope>NUCLEOTIDE SEQUENCE</scope>
    <source>
        <strain evidence="2">Chi1</strain>
    </source>
</reference>
<accession>A0ABT8W232</accession>
<dbReference type="EMBL" id="JAUMIS010000002">
    <property type="protein sequence ID" value="MDO3722289.1"/>
    <property type="molecule type" value="Genomic_DNA"/>
</dbReference>
<dbReference type="Proteomes" id="UP001168640">
    <property type="component" value="Unassembled WGS sequence"/>
</dbReference>
<keyword evidence="3" id="KW-1185">Reference proteome</keyword>